<reference evidence="4" key="1">
    <citation type="submission" date="2016-10" db="EMBL/GenBank/DDBJ databases">
        <authorList>
            <person name="Varghese N."/>
            <person name="Submissions S."/>
        </authorList>
    </citation>
    <scope>NUCLEOTIDE SEQUENCE [LARGE SCALE GENOMIC DNA]</scope>
    <source>
        <strain evidence="4">CGMCC 1.7739</strain>
    </source>
</reference>
<sequence>MSDRCRTSERSSQSGSLPIDRRSLLKGIGAAGLIGAGTATASAGDSGTSGSDGGFTAVEATASDVLDAIESGEATAESIVEQYLERIEVYDEALDAIITVNPDAVERAEELDAKYEDSGAVGPLHGVPVVLKDNYDTGDMPTTNGSLSMKESQPPDDGFLVQQLREAGGVVVAKANLDEFARGIEGSSSYGGQTRNAYALGRNPSGSSAGTGASIAASLGVIGTGSDTCGSIRNPSAFGSLVGIRPTLGLLSRDGIVPLNLERDTGGPMCRTVHDAALALDVMAGYDPNDPITARGADEIPAEDDQTPEDSYTEYLDEDGPDGVRVGVLRDFFGPEEEILEGDEGDEEDEYDLTVAEAKAEAVQVTAVIETALHDMSSEGAEIVELDTVPNLDELLEEADSPDPFKQDLNAYLEDVDNEYDTLEEIVESDKYSCDKAESLRESEKEEDPNVRETDEFKAAVAGKFALRDAVEGLMLEEDVDVLAYPTLSHPPAEIGAEQPGSNCSLSAYSRLPAIVVPAGYTEDKTLPVGLELLGFEFDEPTLIEAAYAYEQATENREQPDGFGPLPAEAPDVPSPDYTVDLATEDC</sequence>
<dbReference type="Gene3D" id="3.90.1300.10">
    <property type="entry name" value="Amidase signature (AS) domain"/>
    <property type="match status" value="1"/>
</dbReference>
<dbReference type="PANTHER" id="PTHR42678:SF34">
    <property type="entry name" value="OS04G0183300 PROTEIN"/>
    <property type="match status" value="1"/>
</dbReference>
<dbReference type="Proteomes" id="UP000198876">
    <property type="component" value="Unassembled WGS sequence"/>
</dbReference>
<dbReference type="AlphaFoldDB" id="A0A1I2S2N3"/>
<dbReference type="Pfam" id="PF01425">
    <property type="entry name" value="Amidase"/>
    <property type="match status" value="1"/>
</dbReference>
<proteinExistence type="predicted"/>
<dbReference type="PROSITE" id="PS51318">
    <property type="entry name" value="TAT"/>
    <property type="match status" value="1"/>
</dbReference>
<name>A0A1I2S2N3_9EURY</name>
<dbReference type="RefSeq" id="WP_092891899.1">
    <property type="nucleotide sequence ID" value="NZ_FOOQ01000002.1"/>
</dbReference>
<dbReference type="OrthoDB" id="359273at2157"/>
<organism evidence="3 4">
    <name type="scientific">Halopelagius inordinatus</name>
    <dbReference type="NCBI Taxonomy" id="553467"/>
    <lineage>
        <taxon>Archaea</taxon>
        <taxon>Methanobacteriati</taxon>
        <taxon>Methanobacteriota</taxon>
        <taxon>Stenosarchaea group</taxon>
        <taxon>Halobacteria</taxon>
        <taxon>Halobacteriales</taxon>
        <taxon>Haloferacaceae</taxon>
    </lineage>
</organism>
<evidence type="ECO:0000259" key="2">
    <source>
        <dbReference type="Pfam" id="PF01425"/>
    </source>
</evidence>
<evidence type="ECO:0000313" key="3">
    <source>
        <dbReference type="EMBL" id="SFG45077.1"/>
    </source>
</evidence>
<evidence type="ECO:0000256" key="1">
    <source>
        <dbReference type="SAM" id="MobiDB-lite"/>
    </source>
</evidence>
<keyword evidence="3" id="KW-0808">Transferase</keyword>
<feature type="region of interest" description="Disordered" evidence="1">
    <location>
        <begin position="434"/>
        <end position="453"/>
    </location>
</feature>
<dbReference type="InterPro" id="IPR023631">
    <property type="entry name" value="Amidase_dom"/>
</dbReference>
<dbReference type="InterPro" id="IPR036928">
    <property type="entry name" value="AS_sf"/>
</dbReference>
<dbReference type="STRING" id="553467.SAMN04488063_2089"/>
<protein>
    <submittedName>
        <fullName evidence="3">Asp-tRNAAsn/Glu-tRNAGln amidotransferase A subunit</fullName>
    </submittedName>
</protein>
<keyword evidence="4" id="KW-1185">Reference proteome</keyword>
<feature type="region of interest" description="Disordered" evidence="1">
    <location>
        <begin position="552"/>
        <end position="587"/>
    </location>
</feature>
<feature type="domain" description="Amidase" evidence="2">
    <location>
        <begin position="79"/>
        <end position="543"/>
    </location>
</feature>
<dbReference type="SUPFAM" id="SSF75304">
    <property type="entry name" value="Amidase signature (AS) enzymes"/>
    <property type="match status" value="1"/>
</dbReference>
<dbReference type="GO" id="GO:0016740">
    <property type="term" value="F:transferase activity"/>
    <property type="evidence" value="ECO:0007669"/>
    <property type="project" value="UniProtKB-KW"/>
</dbReference>
<dbReference type="EMBL" id="FOOQ01000002">
    <property type="protein sequence ID" value="SFG45077.1"/>
    <property type="molecule type" value="Genomic_DNA"/>
</dbReference>
<evidence type="ECO:0000313" key="4">
    <source>
        <dbReference type="Proteomes" id="UP000198876"/>
    </source>
</evidence>
<accession>A0A1I2S2N3</accession>
<dbReference type="InterPro" id="IPR006311">
    <property type="entry name" value="TAT_signal"/>
</dbReference>
<dbReference type="PANTHER" id="PTHR42678">
    <property type="entry name" value="AMIDASE"/>
    <property type="match status" value="1"/>
</dbReference>
<gene>
    <name evidence="3" type="ORF">SAMN04488063_2089</name>
</gene>